<protein>
    <submittedName>
        <fullName evidence="1">Uncharacterized protein</fullName>
    </submittedName>
</protein>
<keyword evidence="2" id="KW-1185">Reference proteome</keyword>
<dbReference type="Proteomes" id="UP000276133">
    <property type="component" value="Unassembled WGS sequence"/>
</dbReference>
<evidence type="ECO:0000313" key="1">
    <source>
        <dbReference type="EMBL" id="RNA17462.1"/>
    </source>
</evidence>
<gene>
    <name evidence="1" type="ORF">BpHYR1_002819</name>
</gene>
<name>A0A3M7R1I8_BRAPC</name>
<organism evidence="1 2">
    <name type="scientific">Brachionus plicatilis</name>
    <name type="common">Marine rotifer</name>
    <name type="synonym">Brachionus muelleri</name>
    <dbReference type="NCBI Taxonomy" id="10195"/>
    <lineage>
        <taxon>Eukaryota</taxon>
        <taxon>Metazoa</taxon>
        <taxon>Spiralia</taxon>
        <taxon>Gnathifera</taxon>
        <taxon>Rotifera</taxon>
        <taxon>Eurotatoria</taxon>
        <taxon>Monogononta</taxon>
        <taxon>Pseudotrocha</taxon>
        <taxon>Ploima</taxon>
        <taxon>Brachionidae</taxon>
        <taxon>Brachionus</taxon>
    </lineage>
</organism>
<proteinExistence type="predicted"/>
<comment type="caution">
    <text evidence="1">The sequence shown here is derived from an EMBL/GenBank/DDBJ whole genome shotgun (WGS) entry which is preliminary data.</text>
</comment>
<dbReference type="AlphaFoldDB" id="A0A3M7R1I8"/>
<accession>A0A3M7R1I8</accession>
<evidence type="ECO:0000313" key="2">
    <source>
        <dbReference type="Proteomes" id="UP000276133"/>
    </source>
</evidence>
<sequence>MGPKRKLCAYTSNWIPRSPSRQIECVSESTYLGSTISTELGTHRDIKNRLSKAKFAFARLLPALKSNSYIKNSMYQCINVM</sequence>
<reference evidence="1 2" key="1">
    <citation type="journal article" date="2018" name="Sci. Rep.">
        <title>Genomic signatures of local adaptation to the degree of environmental predictability in rotifers.</title>
        <authorList>
            <person name="Franch-Gras L."/>
            <person name="Hahn C."/>
            <person name="Garcia-Roger E.M."/>
            <person name="Carmona M.J."/>
            <person name="Serra M."/>
            <person name="Gomez A."/>
        </authorList>
    </citation>
    <scope>NUCLEOTIDE SEQUENCE [LARGE SCALE GENOMIC DNA]</scope>
    <source>
        <strain evidence="1">HYR1</strain>
    </source>
</reference>
<dbReference type="EMBL" id="REGN01004452">
    <property type="protein sequence ID" value="RNA17462.1"/>
    <property type="molecule type" value="Genomic_DNA"/>
</dbReference>
<dbReference type="OrthoDB" id="8063258at2759"/>